<organism evidence="4 5">
    <name type="scientific">Rotaria magnacalcarata</name>
    <dbReference type="NCBI Taxonomy" id="392030"/>
    <lineage>
        <taxon>Eukaryota</taxon>
        <taxon>Metazoa</taxon>
        <taxon>Spiralia</taxon>
        <taxon>Gnathifera</taxon>
        <taxon>Rotifera</taxon>
        <taxon>Eurotatoria</taxon>
        <taxon>Bdelloidea</taxon>
        <taxon>Philodinida</taxon>
        <taxon>Philodinidae</taxon>
        <taxon>Rotaria</taxon>
    </lineage>
</organism>
<evidence type="ECO:0000313" key="5">
    <source>
        <dbReference type="Proteomes" id="UP000676336"/>
    </source>
</evidence>
<protein>
    <recommendedName>
        <fullName evidence="3">WHIM2 domain-containing protein</fullName>
    </recommendedName>
</protein>
<evidence type="ECO:0000259" key="3">
    <source>
        <dbReference type="Pfam" id="PF15613"/>
    </source>
</evidence>
<comment type="subcellular location">
    <subcellularLocation>
        <location evidence="1">Nucleus</location>
    </subcellularLocation>
</comment>
<accession>A0A8S2XQ81</accession>
<proteinExistence type="predicted"/>
<dbReference type="InterPro" id="IPR028941">
    <property type="entry name" value="WHIM2_dom"/>
</dbReference>
<dbReference type="Proteomes" id="UP000676336">
    <property type="component" value="Unassembled WGS sequence"/>
</dbReference>
<gene>
    <name evidence="4" type="ORF">SMN809_LOCUS35218</name>
</gene>
<dbReference type="AlphaFoldDB" id="A0A8S2XQ81"/>
<keyword evidence="2" id="KW-0539">Nucleus</keyword>
<feature type="non-terminal residue" evidence="4">
    <location>
        <position position="63"/>
    </location>
</feature>
<name>A0A8S2XQ81_9BILA</name>
<comment type="caution">
    <text evidence="4">The sequence shown here is derived from an EMBL/GenBank/DDBJ whole genome shotgun (WGS) entry which is preliminary data.</text>
</comment>
<sequence>MINGGEKLIPKHEPNQWWTYDNEKLIDQLVHSLNDRGIREHNLLANIKKILPVLHAEFEQIKK</sequence>
<evidence type="ECO:0000256" key="1">
    <source>
        <dbReference type="ARBA" id="ARBA00004123"/>
    </source>
</evidence>
<dbReference type="Pfam" id="PF15613">
    <property type="entry name" value="WSD"/>
    <property type="match status" value="1"/>
</dbReference>
<reference evidence="4" key="1">
    <citation type="submission" date="2021-02" db="EMBL/GenBank/DDBJ databases">
        <authorList>
            <person name="Nowell W R."/>
        </authorList>
    </citation>
    <scope>NUCLEOTIDE SEQUENCE</scope>
</reference>
<evidence type="ECO:0000256" key="2">
    <source>
        <dbReference type="ARBA" id="ARBA00023242"/>
    </source>
</evidence>
<evidence type="ECO:0000313" key="4">
    <source>
        <dbReference type="EMBL" id="CAF4507842.1"/>
    </source>
</evidence>
<dbReference type="GO" id="GO:0005634">
    <property type="term" value="C:nucleus"/>
    <property type="evidence" value="ECO:0007669"/>
    <property type="project" value="UniProtKB-SubCell"/>
</dbReference>
<feature type="domain" description="WHIM2" evidence="3">
    <location>
        <begin position="13"/>
        <end position="50"/>
    </location>
</feature>
<dbReference type="EMBL" id="CAJOBI010083406">
    <property type="protein sequence ID" value="CAF4507842.1"/>
    <property type="molecule type" value="Genomic_DNA"/>
</dbReference>